<keyword evidence="4" id="KW-1185">Reference proteome</keyword>
<dbReference type="Proteomes" id="UP000054937">
    <property type="component" value="Unassembled WGS sequence"/>
</dbReference>
<comment type="caution">
    <text evidence="3">The sequence shown here is derived from an EMBL/GenBank/DDBJ whole genome shotgun (WGS) entry which is preliminary data.</text>
</comment>
<accession>A0A0V0QQ76</accession>
<dbReference type="InterPro" id="IPR029058">
    <property type="entry name" value="AB_hydrolase_fold"/>
</dbReference>
<reference evidence="3 4" key="1">
    <citation type="journal article" date="2015" name="Sci. Rep.">
        <title>Genome of the facultative scuticociliatosis pathogen Pseudocohnilembus persalinus provides insight into its virulence through horizontal gene transfer.</title>
        <authorList>
            <person name="Xiong J."/>
            <person name="Wang G."/>
            <person name="Cheng J."/>
            <person name="Tian M."/>
            <person name="Pan X."/>
            <person name="Warren A."/>
            <person name="Jiang C."/>
            <person name="Yuan D."/>
            <person name="Miao W."/>
        </authorList>
    </citation>
    <scope>NUCLEOTIDE SEQUENCE [LARGE SCALE GENOMIC DNA]</scope>
    <source>
        <strain evidence="3">36N120E</strain>
    </source>
</reference>
<organism evidence="3 4">
    <name type="scientific">Pseudocohnilembus persalinus</name>
    <name type="common">Ciliate</name>
    <dbReference type="NCBI Taxonomy" id="266149"/>
    <lineage>
        <taxon>Eukaryota</taxon>
        <taxon>Sar</taxon>
        <taxon>Alveolata</taxon>
        <taxon>Ciliophora</taxon>
        <taxon>Intramacronucleata</taxon>
        <taxon>Oligohymenophorea</taxon>
        <taxon>Scuticociliatia</taxon>
        <taxon>Philasterida</taxon>
        <taxon>Pseudocohnilembidae</taxon>
        <taxon>Pseudocohnilembus</taxon>
    </lineage>
</organism>
<dbReference type="PANTHER" id="PTHR46623">
    <property type="entry name" value="CARBOXYMETHYLENEBUTENOLIDASE-RELATED"/>
    <property type="match status" value="1"/>
</dbReference>
<dbReference type="InParanoid" id="A0A0V0QQ76"/>
<dbReference type="OMA" id="FPPLEYI"/>
<dbReference type="InterPro" id="IPR051049">
    <property type="entry name" value="Dienelactone_hydrolase-like"/>
</dbReference>
<dbReference type="AlphaFoldDB" id="A0A0V0QQ76"/>
<evidence type="ECO:0000256" key="1">
    <source>
        <dbReference type="SAM" id="Phobius"/>
    </source>
</evidence>
<dbReference type="PANTHER" id="PTHR46623:SF6">
    <property type="entry name" value="ALPHA_BETA-HYDROLASES SUPERFAMILY PROTEIN"/>
    <property type="match status" value="1"/>
</dbReference>
<dbReference type="EMBL" id="LDAU01000119">
    <property type="protein sequence ID" value="KRX04353.1"/>
    <property type="molecule type" value="Genomic_DNA"/>
</dbReference>
<dbReference type="GO" id="GO:0016787">
    <property type="term" value="F:hydrolase activity"/>
    <property type="evidence" value="ECO:0007669"/>
    <property type="project" value="InterPro"/>
</dbReference>
<protein>
    <recommendedName>
        <fullName evidence="2">Dienelactone hydrolase domain-containing protein</fullName>
    </recommendedName>
</protein>
<proteinExistence type="predicted"/>
<dbReference type="InterPro" id="IPR002925">
    <property type="entry name" value="Dienelactn_hydro"/>
</dbReference>
<dbReference type="Pfam" id="PF01738">
    <property type="entry name" value="DLH"/>
    <property type="match status" value="1"/>
</dbReference>
<keyword evidence="1" id="KW-0472">Membrane</keyword>
<evidence type="ECO:0000259" key="2">
    <source>
        <dbReference type="Pfam" id="PF01738"/>
    </source>
</evidence>
<evidence type="ECO:0000313" key="4">
    <source>
        <dbReference type="Proteomes" id="UP000054937"/>
    </source>
</evidence>
<keyword evidence="1" id="KW-1133">Transmembrane helix</keyword>
<dbReference type="OrthoDB" id="17560at2759"/>
<gene>
    <name evidence="3" type="ORF">PPERSA_03593</name>
</gene>
<feature type="domain" description="Dienelactone hydrolase" evidence="2">
    <location>
        <begin position="29"/>
        <end position="237"/>
    </location>
</feature>
<evidence type="ECO:0000313" key="3">
    <source>
        <dbReference type="EMBL" id="KRX04353.1"/>
    </source>
</evidence>
<feature type="transmembrane region" description="Helical" evidence="1">
    <location>
        <begin position="117"/>
        <end position="136"/>
    </location>
</feature>
<keyword evidence="1" id="KW-0812">Transmembrane</keyword>
<dbReference type="SUPFAM" id="SSF53474">
    <property type="entry name" value="alpha/beta-Hydrolases"/>
    <property type="match status" value="1"/>
</dbReference>
<dbReference type="Gene3D" id="3.40.50.1820">
    <property type="entry name" value="alpha/beta hydrolase"/>
    <property type="match status" value="1"/>
</dbReference>
<name>A0A0V0QQ76_PSEPJ</name>
<sequence>MDTKLDPRIITRKVNTEFPVKGSEKCPAYISTLSSDSKIGLVLVHEWWGLNESICNTADRFAKAGFQVLVPDLYRGKIATDSKQAKHLSSELDWKQAIRDIEAAGLLMKSNYGCEKVGILGFCIGGALALAALSAYPDLFYCGCDFYGIPDLSKYPIDNIKVPVLTHFGEKDDIKRFSDQETVKMLEEKVKNTKLDFHIKNYPVAGHAFMNHERPDTFKPEIHNQAYQNTIEFFNKYNVEVL</sequence>